<dbReference type="InterPro" id="IPR052210">
    <property type="entry name" value="LysM1-like"/>
</dbReference>
<dbReference type="OrthoDB" id="5985073at2759"/>
<comment type="caution">
    <text evidence="4">The sequence shown here is derived from an EMBL/GenBank/DDBJ whole genome shotgun (WGS) entry which is preliminary data.</text>
</comment>
<dbReference type="SUPFAM" id="SSF54106">
    <property type="entry name" value="LysM domain"/>
    <property type="match status" value="1"/>
</dbReference>
<sequence length="150" mass="16265">MEGTNYYTIQSAKGFCLASAGNSTASRSRVVLANCVKGDMGQTWKVDPGFDAGYRFMISHVWGLCLSVSSCTRYYTVKSGDACWSIVASQGTTMTALYAANPTIDYYCKNLQVGQVLCMATVATTTRGQQTVISGCDSSREQSFWLNLPI</sequence>
<keyword evidence="2" id="KW-0843">Virulence</keyword>
<evidence type="ECO:0000256" key="1">
    <source>
        <dbReference type="ARBA" id="ARBA00022669"/>
    </source>
</evidence>
<dbReference type="PANTHER" id="PTHR34997">
    <property type="entry name" value="AM15"/>
    <property type="match status" value="1"/>
</dbReference>
<protein>
    <recommendedName>
        <fullName evidence="3">LysM domain-containing protein</fullName>
    </recommendedName>
</protein>
<dbReference type="AlphaFoldDB" id="A0A150H220"/>
<feature type="domain" description="LysM" evidence="3">
    <location>
        <begin position="73"/>
        <end position="119"/>
    </location>
</feature>
<dbReference type="SUPFAM" id="SSF50370">
    <property type="entry name" value="Ricin B-like lectins"/>
    <property type="match status" value="1"/>
</dbReference>
<gene>
    <name evidence="4" type="ORF">GPECTOR_1g163</name>
</gene>
<dbReference type="PANTHER" id="PTHR34997:SF1">
    <property type="entry name" value="PEPTIDOGLYCAN-BINDING LYSIN DOMAIN"/>
    <property type="match status" value="1"/>
</dbReference>
<keyword evidence="1" id="KW-0147">Chitin-binding</keyword>
<name>A0A150H220_GONPE</name>
<evidence type="ECO:0000313" key="4">
    <source>
        <dbReference type="EMBL" id="KXZ56189.1"/>
    </source>
</evidence>
<dbReference type="InterPro" id="IPR035992">
    <property type="entry name" value="Ricin_B-like_lectins"/>
</dbReference>
<dbReference type="Pfam" id="PF01476">
    <property type="entry name" value="LysM"/>
    <property type="match status" value="1"/>
</dbReference>
<dbReference type="SMART" id="SM00257">
    <property type="entry name" value="LysM"/>
    <property type="match status" value="1"/>
</dbReference>
<dbReference type="CDD" id="cd00118">
    <property type="entry name" value="LysM"/>
    <property type="match status" value="1"/>
</dbReference>
<proteinExistence type="predicted"/>
<accession>A0A150H220</accession>
<dbReference type="CDD" id="cd00161">
    <property type="entry name" value="beta-trefoil_Ricin-like"/>
    <property type="match status" value="1"/>
</dbReference>
<evidence type="ECO:0000259" key="3">
    <source>
        <dbReference type="PROSITE" id="PS51782"/>
    </source>
</evidence>
<evidence type="ECO:0000313" key="5">
    <source>
        <dbReference type="Proteomes" id="UP000075714"/>
    </source>
</evidence>
<reference evidence="5" key="1">
    <citation type="journal article" date="2016" name="Nat. Commun.">
        <title>The Gonium pectorale genome demonstrates co-option of cell cycle regulation during the evolution of multicellularity.</title>
        <authorList>
            <person name="Hanschen E.R."/>
            <person name="Marriage T.N."/>
            <person name="Ferris P.J."/>
            <person name="Hamaji T."/>
            <person name="Toyoda A."/>
            <person name="Fujiyama A."/>
            <person name="Neme R."/>
            <person name="Noguchi H."/>
            <person name="Minakuchi Y."/>
            <person name="Suzuki M."/>
            <person name="Kawai-Toyooka H."/>
            <person name="Smith D.R."/>
            <person name="Sparks H."/>
            <person name="Anderson J."/>
            <person name="Bakaric R."/>
            <person name="Luria V."/>
            <person name="Karger A."/>
            <person name="Kirschner M.W."/>
            <person name="Durand P.M."/>
            <person name="Michod R.E."/>
            <person name="Nozaki H."/>
            <person name="Olson B.J."/>
        </authorList>
    </citation>
    <scope>NUCLEOTIDE SEQUENCE [LARGE SCALE GENOMIC DNA]</scope>
    <source>
        <strain evidence="5">NIES-2863</strain>
    </source>
</reference>
<evidence type="ECO:0000256" key="2">
    <source>
        <dbReference type="ARBA" id="ARBA00023026"/>
    </source>
</evidence>
<dbReference type="Gene3D" id="2.80.10.50">
    <property type="match status" value="1"/>
</dbReference>
<dbReference type="GO" id="GO:0008061">
    <property type="term" value="F:chitin binding"/>
    <property type="evidence" value="ECO:0007669"/>
    <property type="project" value="UniProtKB-KW"/>
</dbReference>
<dbReference type="InterPro" id="IPR000772">
    <property type="entry name" value="Ricin_B_lectin"/>
</dbReference>
<organism evidence="4 5">
    <name type="scientific">Gonium pectorale</name>
    <name type="common">Green alga</name>
    <dbReference type="NCBI Taxonomy" id="33097"/>
    <lineage>
        <taxon>Eukaryota</taxon>
        <taxon>Viridiplantae</taxon>
        <taxon>Chlorophyta</taxon>
        <taxon>core chlorophytes</taxon>
        <taxon>Chlorophyceae</taxon>
        <taxon>CS clade</taxon>
        <taxon>Chlamydomonadales</taxon>
        <taxon>Volvocaceae</taxon>
        <taxon>Gonium</taxon>
    </lineage>
</organism>
<dbReference type="PROSITE" id="PS51782">
    <property type="entry name" value="LYSM"/>
    <property type="match status" value="1"/>
</dbReference>
<dbReference type="Gene3D" id="3.10.350.10">
    <property type="entry name" value="LysM domain"/>
    <property type="match status" value="1"/>
</dbReference>
<dbReference type="EMBL" id="LSYV01000002">
    <property type="protein sequence ID" value="KXZ56189.1"/>
    <property type="molecule type" value="Genomic_DNA"/>
</dbReference>
<keyword evidence="5" id="KW-1185">Reference proteome</keyword>
<dbReference type="Proteomes" id="UP000075714">
    <property type="component" value="Unassembled WGS sequence"/>
</dbReference>
<dbReference type="InterPro" id="IPR036779">
    <property type="entry name" value="LysM_dom_sf"/>
</dbReference>
<dbReference type="PROSITE" id="PS50231">
    <property type="entry name" value="RICIN_B_LECTIN"/>
    <property type="match status" value="1"/>
</dbReference>
<dbReference type="Pfam" id="PF14200">
    <property type="entry name" value="RicinB_lectin_2"/>
    <property type="match status" value="1"/>
</dbReference>
<dbReference type="InterPro" id="IPR018392">
    <property type="entry name" value="LysM"/>
</dbReference>